<gene>
    <name evidence="3" type="ORF">DNTS_023834</name>
</gene>
<feature type="compositionally biased region" description="Low complexity" evidence="1">
    <location>
        <begin position="277"/>
        <end position="287"/>
    </location>
</feature>
<feature type="region of interest" description="Disordered" evidence="1">
    <location>
        <begin position="437"/>
        <end position="555"/>
    </location>
</feature>
<dbReference type="CDD" id="cd12546">
    <property type="entry name" value="RRM_RBM43"/>
    <property type="match status" value="1"/>
</dbReference>
<dbReference type="PANTHER" id="PTHR15225:SF8">
    <property type="entry name" value="RNA-BINDING PROTEIN 43"/>
    <property type="match status" value="1"/>
</dbReference>
<feature type="compositionally biased region" description="Polar residues" evidence="1">
    <location>
        <begin position="506"/>
        <end position="517"/>
    </location>
</feature>
<organism evidence="3 4">
    <name type="scientific">Danionella cerebrum</name>
    <dbReference type="NCBI Taxonomy" id="2873325"/>
    <lineage>
        <taxon>Eukaryota</taxon>
        <taxon>Metazoa</taxon>
        <taxon>Chordata</taxon>
        <taxon>Craniata</taxon>
        <taxon>Vertebrata</taxon>
        <taxon>Euteleostomi</taxon>
        <taxon>Actinopterygii</taxon>
        <taxon>Neopterygii</taxon>
        <taxon>Teleostei</taxon>
        <taxon>Ostariophysi</taxon>
        <taxon>Cypriniformes</taxon>
        <taxon>Danionidae</taxon>
        <taxon>Danioninae</taxon>
        <taxon>Danionella</taxon>
    </lineage>
</organism>
<sequence length="575" mass="64817">MGIQERTTEEVGVPFYSESVPVRSFAPQQPCELHFVSLLFLWLFSEAESDVTLSFPVRMEVREMVIEVNGLPDIYDEDSMIDKLTIHFMRRCNKGGDVLKVFYPTSTKGQALIVFEAAEVPGVLEHTHVLEVQSQFFPLDVKRVNRPQIDMQCEASLDMKLFCNHEKVHKVLNNHGFEVSETRSGLLRLQGSFLKLQLIYPKLMQLLAEETKSQRTSSFYSNGSATTDSYEHNNVTLRRSGKHNNSKYATSSEIDSDSPKSPMAFLQTTSEDKESSSSESSFSSPPRSYEHSRQFGFQNPKPSASRNADASFLAEPDVMDYIVQFKEDSIEQIKSDFLCNITYDSQVESRVVKVTLSGGNFEEAAKVLSELVEKTSKSLRTQEIDLKEIDSSRRKYMIKNADLVQKTSKVLIRKKGNNIKVIGMSLASYEAKQMLLGPAPSKPMQRNVGRRSSSLPRYRTRPSMEDPEFRSSPGPADAESSSFSSSRSQMHSVLQQEVQQERGRSVSKSTPQQSRAQSAARLKDKPLVNIKHEQVNSKQQDSIPSNEVQVSSTKPKMLAPLMNLKGMMGKSIKRK</sequence>
<evidence type="ECO:0000313" key="3">
    <source>
        <dbReference type="EMBL" id="TRY93059.1"/>
    </source>
</evidence>
<evidence type="ECO:0000256" key="1">
    <source>
        <dbReference type="SAM" id="MobiDB-lite"/>
    </source>
</evidence>
<accession>A0A553QSW3</accession>
<feature type="compositionally biased region" description="Polar residues" evidence="1">
    <location>
        <begin position="295"/>
        <end position="308"/>
    </location>
</feature>
<reference evidence="3 4" key="1">
    <citation type="journal article" date="2019" name="Sci. Data">
        <title>Hybrid genome assembly and annotation of Danionella translucida.</title>
        <authorList>
            <person name="Kadobianskyi M."/>
            <person name="Schulze L."/>
            <person name="Schuelke M."/>
            <person name="Judkewitz B."/>
        </authorList>
    </citation>
    <scope>NUCLEOTIDE SEQUENCE [LARGE SCALE GENOMIC DNA]</scope>
    <source>
        <strain evidence="3 4">Bolton</strain>
    </source>
</reference>
<protein>
    <recommendedName>
        <fullName evidence="2">NID domain-containing protein</fullName>
    </recommendedName>
</protein>
<feature type="domain" description="NID" evidence="2">
    <location>
        <begin position="52"/>
        <end position="98"/>
    </location>
</feature>
<evidence type="ECO:0000259" key="2">
    <source>
        <dbReference type="Pfam" id="PF07292"/>
    </source>
</evidence>
<dbReference type="PANTHER" id="PTHR15225">
    <property type="entry name" value="INTERFERON-INDUCED PROTEIN 35/NMI N-MYC/STAT INTERACTING PROTEIN"/>
    <property type="match status" value="1"/>
</dbReference>
<feature type="compositionally biased region" description="Low complexity" evidence="1">
    <location>
        <begin position="480"/>
        <end position="492"/>
    </location>
</feature>
<dbReference type="Proteomes" id="UP000316079">
    <property type="component" value="Unassembled WGS sequence"/>
</dbReference>
<feature type="region of interest" description="Disordered" evidence="1">
    <location>
        <begin position="230"/>
        <end position="308"/>
    </location>
</feature>
<dbReference type="EMBL" id="SRMA01025572">
    <property type="protein sequence ID" value="TRY93059.1"/>
    <property type="molecule type" value="Genomic_DNA"/>
</dbReference>
<proteinExistence type="predicted"/>
<comment type="caution">
    <text evidence="3">The sequence shown here is derived from an EMBL/GenBank/DDBJ whole genome shotgun (WGS) entry which is preliminary data.</text>
</comment>
<feature type="compositionally biased region" description="Polar residues" evidence="1">
    <location>
        <begin position="536"/>
        <end position="554"/>
    </location>
</feature>
<name>A0A553QSW3_9TELE</name>
<keyword evidence="4" id="KW-1185">Reference proteome</keyword>
<dbReference type="AlphaFoldDB" id="A0A553QSW3"/>
<dbReference type="InterPro" id="IPR009909">
    <property type="entry name" value="Nmi/IFP35_dom"/>
</dbReference>
<dbReference type="STRING" id="623744.A0A553QSW3"/>
<dbReference type="Pfam" id="PF07292">
    <property type="entry name" value="NID"/>
    <property type="match status" value="1"/>
</dbReference>
<dbReference type="OrthoDB" id="9948435at2759"/>
<evidence type="ECO:0000313" key="4">
    <source>
        <dbReference type="Proteomes" id="UP000316079"/>
    </source>
</evidence>
<feature type="compositionally biased region" description="Basic and acidic residues" evidence="1">
    <location>
        <begin position="521"/>
        <end position="535"/>
    </location>
</feature>